<proteinExistence type="predicted"/>
<feature type="region of interest" description="Disordered" evidence="1">
    <location>
        <begin position="563"/>
        <end position="604"/>
    </location>
</feature>
<reference evidence="2" key="1">
    <citation type="journal article" date="2020" name="Nature">
        <title>Giant virus diversity and host interactions through global metagenomics.</title>
        <authorList>
            <person name="Schulz F."/>
            <person name="Roux S."/>
            <person name="Paez-Espino D."/>
            <person name="Jungbluth S."/>
            <person name="Walsh D.A."/>
            <person name="Denef V.J."/>
            <person name="McMahon K.D."/>
            <person name="Konstantinidis K.T."/>
            <person name="Eloe-Fadrosh E.A."/>
            <person name="Kyrpides N.C."/>
            <person name="Woyke T."/>
        </authorList>
    </citation>
    <scope>NUCLEOTIDE SEQUENCE</scope>
    <source>
        <strain evidence="2">GVMAG-M-3300023184-77</strain>
    </source>
</reference>
<name>A0A6C0IF33_9ZZZZ</name>
<sequence>MDPPPKENFEEFQSFFNSIFKVNLLNTLEKLTLTIKYNGSIINLPNDLYSFNTISDLKHAIYDAFDKADEAAPNNQLIFFKRVGDTIEPIDFNWDLRKNILRPGTLLSEFVTGSGEKQPIVMTPYNNNLLENRIKNNSIHLLLLKDVLAMLGDLPQPFSEKIFNGSIYPYFPYLKQGQEYPNEKDKQFIETRLFYNEKRFLFINKIQELLEKGLPLVRQSFNGFRYLQLRWSEQDIRERINTFFFELNVNERRPYMRLLPASSVSISKVHLKDVENKIPNIFDIRYLKGWSDEQSPRPDEDFVLGKIALSSRIKNLPNIYSTIRLYSDGSFDIIVEPPKNVRILSPSEDFDNFTENLYDGIGSINRKKDLPIMNGGRFTFTIILDIDKKPLTRKEIKKRLPFFSPFFQEIPPLPNENPHILLRYKCVNNFVTEDNISNYLTQINNKKLLRGDTMINDMVDLVIEEFQIDKDTAIQKVSDWFRKKSQIQEVTNGESKEYIPFNNTGIDIAIFDKHPTYTFHYENIDSYKNLQMIHTLFSLMFSLDDEEFLISKREVRTLAQAEQDVEVEQEEQEEEQEEEDDYMGNERDYEFSVDGDNENEEELTPKEMLRKASEEVVEEVKEIHKDSHTIESEKDKGIANFFIRKLQEFDKNLFKYEVKSKLDKTYVLQCAANEMRQPALLTFEQYERMIKEYDREDDNVVFHEYYQGSTQKEIVNKSTDPNNIVTVLRYGSNPSKPNYFICSKYFCTRDEIMILEKDFRGTTLRHPITDDDGTVITKKPKDTCPFCMGKLIHDRKKPAEEETVLERIVKPNSIKRHLWIGFTKKSDHPDGFRLPCCFVKHQSIKFQSTKKGIKKVKDEYDDDNDSDEEGIGEADKKLIEYISSLGNIEKKYIVGEEKLPLEISNTEGPQIGLIPKALDPLFEQDSTTLVSRRGTPQKLNPNVKGFLRLAAENKSEYLAESFLSALAPYYIRNSSELMKSVLLSPMIPRVFIQMNYGNLVLEFYNPKDIIRNSDLKRMPYWANKYLGIEYNESINGLEVQRIYNSYKNFEDFMRTSTTVKEYRHFAMILAQSNLIPNLIQGTLISRAGTTIIVIDINKDNSVSIRCPPYGYNSELMDNNNIIFLMHHYTGVWEPLFYVDNTEIDGIRQNDLTTLVFQKGRYNGWPEIVKKLYGEFKRGCSGPGKTIYTSQSNINSNAMISLSMAKKYLEIISQKNINFLFTGILRDAYNHIVAIICKEKVDGISYEVALPVIDDGILITDKETILNWNDFNVSPVKETIRIYRTYLLPVIGSRYPGYNIIKYAVSKKTKLIVGVQLKNLLFIPVEETANNVTDQNQIIETDDFEWDINRKIILEKNTNYKDFESKMIKEEDLEEIYQHLRVSFGNYLSGENGSLIKEHIETDILSKKNKDMSIKEKRRRMMVLFGTEVLSWFSTQEADSTFSFIRNDCRVLGKELCKGHCVWSSSSEGEGEEEQCKIHIPESSESEINIGEMLTVRLMDEIIRYSVQRRELFNNKMEKLVFFKKPIQIGEQYILPENSIEWVDMLRVVWNQPYLEKPRFYEEMSSNKITKVEVAKDEVEVEEVSKLSNTLKSYLNPEDPKTNSFIYYELTKEPSVLPILNSIGVSAEDINVTEDTLLFTNKNLFELREFYKDKASFIQLNLTTSPITSEVSKVPKKKYNAYPVYVFIIDKQSSGLLVKDKTHLSIPFTDLPTVLENLFI</sequence>
<evidence type="ECO:0000256" key="1">
    <source>
        <dbReference type="SAM" id="MobiDB-lite"/>
    </source>
</evidence>
<dbReference type="EMBL" id="MN740165">
    <property type="protein sequence ID" value="QHT91389.1"/>
    <property type="molecule type" value="Genomic_DNA"/>
</dbReference>
<protein>
    <submittedName>
        <fullName evidence="2">Uncharacterized protein</fullName>
    </submittedName>
</protein>
<feature type="compositionally biased region" description="Acidic residues" evidence="1">
    <location>
        <begin position="591"/>
        <end position="602"/>
    </location>
</feature>
<organism evidence="2">
    <name type="scientific">viral metagenome</name>
    <dbReference type="NCBI Taxonomy" id="1070528"/>
    <lineage>
        <taxon>unclassified sequences</taxon>
        <taxon>metagenomes</taxon>
        <taxon>organismal metagenomes</taxon>
    </lineage>
</organism>
<evidence type="ECO:0000313" key="2">
    <source>
        <dbReference type="EMBL" id="QHT91389.1"/>
    </source>
</evidence>
<accession>A0A6C0IF33</accession>
<feature type="compositionally biased region" description="Acidic residues" evidence="1">
    <location>
        <begin position="563"/>
        <end position="583"/>
    </location>
</feature>